<dbReference type="Gene3D" id="3.40.50.720">
    <property type="entry name" value="NAD(P)-binding Rossmann-like Domain"/>
    <property type="match status" value="1"/>
</dbReference>
<evidence type="ECO:0000256" key="1">
    <source>
        <dbReference type="ARBA" id="ARBA00023002"/>
    </source>
</evidence>
<dbReference type="Proteomes" id="UP000432089">
    <property type="component" value="Unassembled WGS sequence"/>
</dbReference>
<accession>A0A7V7PSV0</accession>
<dbReference type="InterPro" id="IPR036291">
    <property type="entry name" value="NAD(P)-bd_dom_sf"/>
</dbReference>
<dbReference type="AlphaFoldDB" id="A0A7V7PSV0"/>
<dbReference type="PANTHER" id="PTHR43157">
    <property type="entry name" value="PHOSPHATIDYLINOSITOL-GLYCAN BIOSYNTHESIS CLASS F PROTEIN-RELATED"/>
    <property type="match status" value="1"/>
</dbReference>
<dbReference type="Pfam" id="PF00106">
    <property type="entry name" value="adh_short"/>
    <property type="match status" value="1"/>
</dbReference>
<dbReference type="GO" id="GO:0016491">
    <property type="term" value="F:oxidoreductase activity"/>
    <property type="evidence" value="ECO:0007669"/>
    <property type="project" value="UniProtKB-KW"/>
</dbReference>
<dbReference type="PANTHER" id="PTHR43157:SF31">
    <property type="entry name" value="PHOSPHATIDYLINOSITOL-GLYCAN BIOSYNTHESIS CLASS F PROTEIN"/>
    <property type="match status" value="1"/>
</dbReference>
<dbReference type="SUPFAM" id="SSF51735">
    <property type="entry name" value="NAD(P)-binding Rossmann-fold domains"/>
    <property type="match status" value="1"/>
</dbReference>
<dbReference type="EMBL" id="VZDO01000001">
    <property type="protein sequence ID" value="KAB0682623.1"/>
    <property type="molecule type" value="Genomic_DNA"/>
</dbReference>
<sequence length="284" mass="30214">MTGMDAASRKTAVVTGGTGGIGRFVALGLARAGYHVVVVGRDPAKGEAVLARIAREAPEGSAELELVDLSSLAATRDLGRRVASSHPNLSLLVLNAGIFAARREETDEGHERVLAVNHLAPFVLLRELAATLRANAPARIVTVGSSSSDRASIDPDDLELRRGWNMVSAYSRSKLGVMMTTFEWARRLEASGVTANVAHPGAVATGLVRTPGVIGLAWRGLAAFFRTEEEGAETPLHLCLAPDLAAVSGRYFKDRRVVRPNRRAEDPALLARVWAATERLVGPS</sequence>
<keyword evidence="3" id="KW-1185">Reference proteome</keyword>
<dbReference type="InterPro" id="IPR002347">
    <property type="entry name" value="SDR_fam"/>
</dbReference>
<gene>
    <name evidence="2" type="ORF">F6X38_00585</name>
</gene>
<comment type="caution">
    <text evidence="2">The sequence shown here is derived from an EMBL/GenBank/DDBJ whole genome shotgun (WGS) entry which is preliminary data.</text>
</comment>
<proteinExistence type="predicted"/>
<organism evidence="2 3">
    <name type="scientific">Plantimonas leprariae</name>
    <dbReference type="NCBI Taxonomy" id="2615207"/>
    <lineage>
        <taxon>Bacteria</taxon>
        <taxon>Pseudomonadati</taxon>
        <taxon>Pseudomonadota</taxon>
        <taxon>Alphaproteobacteria</taxon>
        <taxon>Hyphomicrobiales</taxon>
        <taxon>Aurantimonadaceae</taxon>
        <taxon>Plantimonas</taxon>
    </lineage>
</organism>
<dbReference type="PRINTS" id="PR00081">
    <property type="entry name" value="GDHRDH"/>
</dbReference>
<reference evidence="2 3" key="1">
    <citation type="submission" date="2019-09" db="EMBL/GenBank/DDBJ databases">
        <title>YIM 132180 draft genome.</title>
        <authorList>
            <person name="Zhang K."/>
        </authorList>
    </citation>
    <scope>NUCLEOTIDE SEQUENCE [LARGE SCALE GENOMIC DNA]</scope>
    <source>
        <strain evidence="2 3">YIM 132180</strain>
    </source>
</reference>
<evidence type="ECO:0000313" key="3">
    <source>
        <dbReference type="Proteomes" id="UP000432089"/>
    </source>
</evidence>
<evidence type="ECO:0000313" key="2">
    <source>
        <dbReference type="EMBL" id="KAB0682623.1"/>
    </source>
</evidence>
<keyword evidence="1" id="KW-0560">Oxidoreductase</keyword>
<protein>
    <submittedName>
        <fullName evidence="2">SDR family NAD(P)-dependent oxidoreductase</fullName>
    </submittedName>
</protein>
<name>A0A7V7PSV0_9HYPH</name>